<proteinExistence type="predicted"/>
<evidence type="ECO:0000313" key="4">
    <source>
        <dbReference type="Proteomes" id="UP001165423"/>
    </source>
</evidence>
<dbReference type="Proteomes" id="UP001165423">
    <property type="component" value="Unassembled WGS sequence"/>
</dbReference>
<keyword evidence="4" id="KW-1185">Reference proteome</keyword>
<dbReference type="Gene3D" id="3.60.15.10">
    <property type="entry name" value="Ribonuclease Z/Hydroxyacylglutathione hydrolase-like"/>
    <property type="match status" value="1"/>
</dbReference>
<dbReference type="InterPro" id="IPR051682">
    <property type="entry name" value="Mito_Persulfide_Diox"/>
</dbReference>
<dbReference type="CDD" id="cd07724">
    <property type="entry name" value="POD-like_MBL-fold"/>
    <property type="match status" value="1"/>
</dbReference>
<feature type="domain" description="Metallo-beta-lactamase" evidence="2">
    <location>
        <begin position="17"/>
        <end position="205"/>
    </location>
</feature>
<dbReference type="InterPro" id="IPR001279">
    <property type="entry name" value="Metallo-B-lactamas"/>
</dbReference>
<dbReference type="Pfam" id="PF00753">
    <property type="entry name" value="Lactamase_B"/>
    <property type="match status" value="1"/>
</dbReference>
<sequence length="294" mass="31226">MSDDGLQIQSFFHADTGTWSHVASRGRDAVVIDPVLDYDGKAGRVSSDSARAVLDYVGAHSLHVHRILETHAHADHLSSAAFLRARTSAPVLIGAGIGEVQAHFCGVFGIAPGDRTIADAFDALLVDGDVIEAGALRIEVLATPGHTADSLSYRIEDNVFVGDTLFAPDVGTARCDFPGGSAEQLYASIRRLHALPGDTVLWLCHDYPPAGRSPRASVGVAESRRDNRMLDATTTQAQFVAARTERDAGLPVPVLLYPALQVNIRGGRLPDADAAGRRYLQVPLQVIPPADGIA</sequence>
<dbReference type="PANTHER" id="PTHR43084">
    <property type="entry name" value="PERSULFIDE DIOXYGENASE ETHE1"/>
    <property type="match status" value="1"/>
</dbReference>
<organism evidence="3 4">
    <name type="scientific">Cognatiluteimonas sedimenti</name>
    <dbReference type="NCBI Taxonomy" id="2927791"/>
    <lineage>
        <taxon>Bacteria</taxon>
        <taxon>Pseudomonadati</taxon>
        <taxon>Pseudomonadota</taxon>
        <taxon>Gammaproteobacteria</taxon>
        <taxon>Lysobacterales</taxon>
        <taxon>Lysobacteraceae</taxon>
        <taxon>Cognatiluteimonas</taxon>
    </lineage>
</organism>
<accession>A0ABT0A3F9</accession>
<dbReference type="RefSeq" id="WP_243319942.1">
    <property type="nucleotide sequence ID" value="NZ_JALGCL010000001.1"/>
</dbReference>
<dbReference type="EMBL" id="JALGCL010000001">
    <property type="protein sequence ID" value="MCJ0825521.1"/>
    <property type="molecule type" value="Genomic_DNA"/>
</dbReference>
<evidence type="ECO:0000313" key="3">
    <source>
        <dbReference type="EMBL" id="MCJ0825521.1"/>
    </source>
</evidence>
<evidence type="ECO:0000259" key="2">
    <source>
        <dbReference type="SMART" id="SM00849"/>
    </source>
</evidence>
<dbReference type="SUPFAM" id="SSF56281">
    <property type="entry name" value="Metallo-hydrolase/oxidoreductase"/>
    <property type="match status" value="1"/>
</dbReference>
<name>A0ABT0A3F9_9GAMM</name>
<keyword evidence="1" id="KW-0479">Metal-binding</keyword>
<comment type="caution">
    <text evidence="3">The sequence shown here is derived from an EMBL/GenBank/DDBJ whole genome shotgun (WGS) entry which is preliminary data.</text>
</comment>
<protein>
    <submittedName>
        <fullName evidence="3">MBL fold metallo-hydrolase</fullName>
    </submittedName>
</protein>
<gene>
    <name evidence="3" type="ORF">MQC88_06040</name>
</gene>
<dbReference type="InterPro" id="IPR036866">
    <property type="entry name" value="RibonucZ/Hydroxyglut_hydro"/>
</dbReference>
<reference evidence="3 4" key="1">
    <citation type="submission" date="2022-03" db="EMBL/GenBank/DDBJ databases">
        <title>Luteimonas soily sp. nov., a novel bacterium isolated from the soil.</title>
        <authorList>
            <person name="Zhang X."/>
        </authorList>
    </citation>
    <scope>NUCLEOTIDE SEQUENCE [LARGE SCALE GENOMIC DNA]</scope>
    <source>
        <strain evidence="3 4">50</strain>
    </source>
</reference>
<dbReference type="InterPro" id="IPR044528">
    <property type="entry name" value="POD-like_MBL-fold"/>
</dbReference>
<dbReference type="PANTHER" id="PTHR43084:SF1">
    <property type="entry name" value="PERSULFIDE DIOXYGENASE ETHE1, MITOCHONDRIAL"/>
    <property type="match status" value="1"/>
</dbReference>
<dbReference type="SMART" id="SM00849">
    <property type="entry name" value="Lactamase_B"/>
    <property type="match status" value="1"/>
</dbReference>
<evidence type="ECO:0000256" key="1">
    <source>
        <dbReference type="ARBA" id="ARBA00022723"/>
    </source>
</evidence>